<dbReference type="GO" id="GO:0051087">
    <property type="term" value="F:protein-folding chaperone binding"/>
    <property type="evidence" value="ECO:0007669"/>
    <property type="project" value="TreeGrafter"/>
</dbReference>
<accession>A0AAN8EKU4</accession>
<evidence type="ECO:0000313" key="4">
    <source>
        <dbReference type="Proteomes" id="UP001316803"/>
    </source>
</evidence>
<feature type="domain" description="J" evidence="2">
    <location>
        <begin position="11"/>
        <end position="68"/>
    </location>
</feature>
<dbReference type="Pfam" id="PF00226">
    <property type="entry name" value="DnaJ"/>
    <property type="match status" value="1"/>
</dbReference>
<evidence type="ECO:0000259" key="2">
    <source>
        <dbReference type="PROSITE" id="PS50076"/>
    </source>
</evidence>
<evidence type="ECO:0000256" key="1">
    <source>
        <dbReference type="SAM" id="MobiDB-lite"/>
    </source>
</evidence>
<dbReference type="GO" id="GO:0051082">
    <property type="term" value="F:unfolded protein binding"/>
    <property type="evidence" value="ECO:0007669"/>
    <property type="project" value="TreeGrafter"/>
</dbReference>
<reference evidence="3 4" key="1">
    <citation type="submission" date="2022-12" db="EMBL/GenBank/DDBJ databases">
        <title>Genomic features and morphological characterization of a novel Knufia sp. strain isolated from spacecraft assembly facility.</title>
        <authorList>
            <person name="Teixeira M."/>
            <person name="Chander A.M."/>
            <person name="Stajich J.E."/>
            <person name="Venkateswaran K."/>
        </authorList>
    </citation>
    <scope>NUCLEOTIDE SEQUENCE [LARGE SCALE GENOMIC DNA]</scope>
    <source>
        <strain evidence="3 4">FJI-L2-BK-P2</strain>
    </source>
</reference>
<dbReference type="Gene3D" id="1.10.287.110">
    <property type="entry name" value="DnaJ domain"/>
    <property type="match status" value="1"/>
</dbReference>
<name>A0AAN8EKU4_9EURO</name>
<comment type="caution">
    <text evidence="3">The sequence shown here is derived from an EMBL/GenBank/DDBJ whole genome shotgun (WGS) entry which is preliminary data.</text>
</comment>
<dbReference type="PRINTS" id="PR00625">
    <property type="entry name" value="JDOMAIN"/>
</dbReference>
<feature type="region of interest" description="Disordered" evidence="1">
    <location>
        <begin position="67"/>
        <end position="159"/>
    </location>
</feature>
<dbReference type="SUPFAM" id="SSF46565">
    <property type="entry name" value="Chaperone J-domain"/>
    <property type="match status" value="1"/>
</dbReference>
<organism evidence="3 4">
    <name type="scientific">Knufia fluminis</name>
    <dbReference type="NCBI Taxonomy" id="191047"/>
    <lineage>
        <taxon>Eukaryota</taxon>
        <taxon>Fungi</taxon>
        <taxon>Dikarya</taxon>
        <taxon>Ascomycota</taxon>
        <taxon>Pezizomycotina</taxon>
        <taxon>Eurotiomycetes</taxon>
        <taxon>Chaetothyriomycetidae</taxon>
        <taxon>Chaetothyriales</taxon>
        <taxon>Trichomeriaceae</taxon>
        <taxon>Knufia</taxon>
    </lineage>
</organism>
<gene>
    <name evidence="3" type="ORF">OHC33_001174</name>
</gene>
<dbReference type="CDD" id="cd06257">
    <property type="entry name" value="DnaJ"/>
    <property type="match status" value="1"/>
</dbReference>
<dbReference type="GO" id="GO:0005737">
    <property type="term" value="C:cytoplasm"/>
    <property type="evidence" value="ECO:0007669"/>
    <property type="project" value="TreeGrafter"/>
</dbReference>
<dbReference type="EMBL" id="JAKLMC020000002">
    <property type="protein sequence ID" value="KAK5957984.1"/>
    <property type="molecule type" value="Genomic_DNA"/>
</dbReference>
<dbReference type="SMART" id="SM00271">
    <property type="entry name" value="DnaJ"/>
    <property type="match status" value="1"/>
</dbReference>
<dbReference type="PANTHER" id="PTHR43948:SF10">
    <property type="entry name" value="MRJ, ISOFORM E"/>
    <property type="match status" value="1"/>
</dbReference>
<dbReference type="Proteomes" id="UP001316803">
    <property type="component" value="Unassembled WGS sequence"/>
</dbReference>
<dbReference type="PROSITE" id="PS50076">
    <property type="entry name" value="DNAJ_2"/>
    <property type="match status" value="1"/>
</dbReference>
<sequence length="363" mass="41055">MPRSSQLAPEQAFATLGLPRTATQSEVKSAYRKLALLYHPDKAGPSDEALTKMKDINAAYELTMGSHLYNVQPPKPTSATSDTKHRGESSPRSTPKSSHKPGPTPAPQPDPAAQDNWQKEYAIPQFKSKLRPTWDPTTDSPESQKPRPSPSGSGSSTLYSNVSHFTKTKIDLKTFTNLKRHPRSFTRQDSSRMHKLLKTLKTTTTDTAADTTSDKVNINIVVPSPAATYRALGIFLNLAKKIVTSDQPSLEKARAVHSTLSLHTILRHAGADAHVDSLCQVWVQEGWTDTDKEWTADGVWKAAQEEWSREGRLLKPGWESSWRGRVWYRRMEREWWERWFDEKWTGEKTGDSDEKWNGEKTWM</sequence>
<dbReference type="AlphaFoldDB" id="A0AAN8EKU4"/>
<dbReference type="GO" id="GO:0044183">
    <property type="term" value="F:protein folding chaperone"/>
    <property type="evidence" value="ECO:0007669"/>
    <property type="project" value="TreeGrafter"/>
</dbReference>
<dbReference type="PANTHER" id="PTHR43948">
    <property type="entry name" value="DNAJ HOMOLOG SUBFAMILY B"/>
    <property type="match status" value="1"/>
</dbReference>
<evidence type="ECO:0000313" key="3">
    <source>
        <dbReference type="EMBL" id="KAK5957984.1"/>
    </source>
</evidence>
<keyword evidence="4" id="KW-1185">Reference proteome</keyword>
<proteinExistence type="predicted"/>
<dbReference type="InterPro" id="IPR036869">
    <property type="entry name" value="J_dom_sf"/>
</dbReference>
<dbReference type="GO" id="GO:0005634">
    <property type="term" value="C:nucleus"/>
    <property type="evidence" value="ECO:0007669"/>
    <property type="project" value="TreeGrafter"/>
</dbReference>
<dbReference type="InterPro" id="IPR001623">
    <property type="entry name" value="DnaJ_domain"/>
</dbReference>
<protein>
    <recommendedName>
        <fullName evidence="2">J domain-containing protein</fullName>
    </recommendedName>
</protein>